<dbReference type="Pfam" id="PF23106">
    <property type="entry name" value="EGF_Teneurin"/>
    <property type="match status" value="1"/>
</dbReference>
<evidence type="ECO:0000313" key="4">
    <source>
        <dbReference type="EMBL" id="KAL3759667.1"/>
    </source>
</evidence>
<reference evidence="4 5" key="1">
    <citation type="submission" date="2024-10" db="EMBL/GenBank/DDBJ databases">
        <title>Updated reference genomes for cyclostephanoid diatoms.</title>
        <authorList>
            <person name="Roberts W.R."/>
            <person name="Alverson A.J."/>
        </authorList>
    </citation>
    <scope>NUCLEOTIDE SEQUENCE [LARGE SCALE GENOMIC DNA]</scope>
    <source>
        <strain evidence="4 5">AJA232-27</strain>
    </source>
</reference>
<dbReference type="SUPFAM" id="SSF57196">
    <property type="entry name" value="EGF/Laminin"/>
    <property type="match status" value="1"/>
</dbReference>
<feature type="signal peptide" evidence="2">
    <location>
        <begin position="1"/>
        <end position="17"/>
    </location>
</feature>
<dbReference type="Gene3D" id="2.10.25.10">
    <property type="entry name" value="Laminin"/>
    <property type="match status" value="1"/>
</dbReference>
<evidence type="ECO:0000313" key="5">
    <source>
        <dbReference type="Proteomes" id="UP001530293"/>
    </source>
</evidence>
<name>A0ABD3MBX6_9STRA</name>
<feature type="disulfide bond" evidence="1">
    <location>
        <begin position="71"/>
        <end position="80"/>
    </location>
</feature>
<organism evidence="4 5">
    <name type="scientific">Discostella pseudostelligera</name>
    <dbReference type="NCBI Taxonomy" id="259834"/>
    <lineage>
        <taxon>Eukaryota</taxon>
        <taxon>Sar</taxon>
        <taxon>Stramenopiles</taxon>
        <taxon>Ochrophyta</taxon>
        <taxon>Bacillariophyta</taxon>
        <taxon>Coscinodiscophyceae</taxon>
        <taxon>Thalassiosirophycidae</taxon>
        <taxon>Stephanodiscales</taxon>
        <taxon>Stephanodiscaceae</taxon>
        <taxon>Discostella</taxon>
    </lineage>
</organism>
<keyword evidence="1" id="KW-1015">Disulfide bond</keyword>
<comment type="caution">
    <text evidence="4">The sequence shown here is derived from an EMBL/GenBank/DDBJ whole genome shotgun (WGS) entry which is preliminary data.</text>
</comment>
<dbReference type="PROSITE" id="PS00022">
    <property type="entry name" value="EGF_1"/>
    <property type="match status" value="1"/>
</dbReference>
<keyword evidence="1" id="KW-0245">EGF-like domain</keyword>
<dbReference type="InterPro" id="IPR000742">
    <property type="entry name" value="EGF"/>
</dbReference>
<dbReference type="PROSITE" id="PS50026">
    <property type="entry name" value="EGF_3"/>
    <property type="match status" value="1"/>
</dbReference>
<sequence>MKLVLLISLLAGVAVSAHDSLRGIHNELFMTRRLKDGGGACQNDADCNNGECHGYEPPTDNAGEDLGECRCNDGWGGSDCNTQQCGDVTSCGKHGKCRHDECECDDGWTGDDCDDEIEYTVKLVVAKIDGKTRGGSGCEDDLKDFFDDLDDADDDDKDTLSTVTVIRVPTQCGDGKTLHDRSFIDLRRRHLKKDKDDDDDEKTILIGVVLVDSSTRKVKSDACIQNLKDAADDLSDKNKAKKLEDMDGKVVVIEAGDECSSTNARAFLDD</sequence>
<evidence type="ECO:0000256" key="2">
    <source>
        <dbReference type="SAM" id="SignalP"/>
    </source>
</evidence>
<feature type="disulfide bond" evidence="1">
    <location>
        <begin position="52"/>
        <end position="69"/>
    </location>
</feature>
<feature type="chain" id="PRO_5044878104" description="EGF-like domain-containing protein" evidence="2">
    <location>
        <begin position="18"/>
        <end position="270"/>
    </location>
</feature>
<gene>
    <name evidence="4" type="ORF">ACHAWU_009814</name>
</gene>
<proteinExistence type="predicted"/>
<accession>A0ABD3MBX6</accession>
<comment type="caution">
    <text evidence="1">Lacks conserved residue(s) required for the propagation of feature annotation.</text>
</comment>
<feature type="domain" description="EGF-like" evidence="3">
    <location>
        <begin position="43"/>
        <end position="81"/>
    </location>
</feature>
<dbReference type="Proteomes" id="UP001530293">
    <property type="component" value="Unassembled WGS sequence"/>
</dbReference>
<keyword evidence="2" id="KW-0732">Signal</keyword>
<dbReference type="PROSITE" id="PS01186">
    <property type="entry name" value="EGF_2"/>
    <property type="match status" value="2"/>
</dbReference>
<evidence type="ECO:0000256" key="1">
    <source>
        <dbReference type="PROSITE-ProRule" id="PRU00076"/>
    </source>
</evidence>
<evidence type="ECO:0000259" key="3">
    <source>
        <dbReference type="PROSITE" id="PS50026"/>
    </source>
</evidence>
<protein>
    <recommendedName>
        <fullName evidence="3">EGF-like domain-containing protein</fullName>
    </recommendedName>
</protein>
<dbReference type="EMBL" id="JALLBG020000199">
    <property type="protein sequence ID" value="KAL3759667.1"/>
    <property type="molecule type" value="Genomic_DNA"/>
</dbReference>
<dbReference type="SMART" id="SM00181">
    <property type="entry name" value="EGF"/>
    <property type="match status" value="2"/>
</dbReference>
<dbReference type="AlphaFoldDB" id="A0ABD3MBX6"/>
<keyword evidence="5" id="KW-1185">Reference proteome</keyword>